<feature type="repeat" description="TPR" evidence="1">
    <location>
        <begin position="213"/>
        <end position="246"/>
    </location>
</feature>
<protein>
    <submittedName>
        <fullName evidence="2">Tetratricopeptide repeat protein</fullName>
    </submittedName>
</protein>
<dbReference type="GO" id="GO:0035269">
    <property type="term" value="P:protein O-linked glycosylation via mannose"/>
    <property type="evidence" value="ECO:0007669"/>
    <property type="project" value="TreeGrafter"/>
</dbReference>
<dbReference type="GO" id="GO:0000030">
    <property type="term" value="F:mannosyltransferase activity"/>
    <property type="evidence" value="ECO:0007669"/>
    <property type="project" value="TreeGrafter"/>
</dbReference>
<evidence type="ECO:0000313" key="3">
    <source>
        <dbReference type="Proteomes" id="UP000779809"/>
    </source>
</evidence>
<feature type="repeat" description="TPR" evidence="1">
    <location>
        <begin position="179"/>
        <end position="212"/>
    </location>
</feature>
<proteinExistence type="predicted"/>
<dbReference type="PROSITE" id="PS50005">
    <property type="entry name" value="TPR"/>
    <property type="match status" value="2"/>
</dbReference>
<dbReference type="AlphaFoldDB" id="A0A932A950"/>
<accession>A0A932A950</accession>
<dbReference type="PROSITE" id="PS50293">
    <property type="entry name" value="TPR_REGION"/>
    <property type="match status" value="1"/>
</dbReference>
<dbReference type="Pfam" id="PF13414">
    <property type="entry name" value="TPR_11"/>
    <property type="match status" value="1"/>
</dbReference>
<dbReference type="PANTHER" id="PTHR44216:SF3">
    <property type="entry name" value="PROTEIN O-MANNOSYL-TRANSFERASE TMTC2"/>
    <property type="match status" value="1"/>
</dbReference>
<sequence>MGRKLDNILEHEGTVNRYPRADALRILRITTRQLLGWEKAGLVEPSETYSFFELLQLKKLRDLRANKVRSAVIRQSLEAMQRQVSGMVNPLLEAGTFSTGTRVAFRHRGKSVEPMSGQFVMDFASKNNQVISAKVRHFRTLENAAEWFAKGIGLEEDPATQLEAIEAYQKAIELEPHHAAAHINLGTLFYNRQDYVQAEAFYRKAVDVDPRYALAYFDLGNVLDETGRLPDAVRAYKTAIGLAPTYADAHYNLALAYEKMRQPRKALPHWRAYVKLDRSGPWAVHAKNQIRRILDDDTLRLVKRVR</sequence>
<evidence type="ECO:0000313" key="2">
    <source>
        <dbReference type="EMBL" id="MBI2678964.1"/>
    </source>
</evidence>
<dbReference type="InterPro" id="IPR052384">
    <property type="entry name" value="TMTC_O-mannosyltransferase"/>
</dbReference>
<keyword evidence="1" id="KW-0802">TPR repeat</keyword>
<dbReference type="SUPFAM" id="SSF48452">
    <property type="entry name" value="TPR-like"/>
    <property type="match status" value="1"/>
</dbReference>
<dbReference type="EMBL" id="JACPNR010000011">
    <property type="protein sequence ID" value="MBI2678964.1"/>
    <property type="molecule type" value="Genomic_DNA"/>
</dbReference>
<dbReference type="PANTHER" id="PTHR44216">
    <property type="entry name" value="PROTEIN O-MANNOSYL-TRANSFERASE TMTC2"/>
    <property type="match status" value="1"/>
</dbReference>
<dbReference type="InterPro" id="IPR011990">
    <property type="entry name" value="TPR-like_helical_dom_sf"/>
</dbReference>
<gene>
    <name evidence="2" type="ORF">HYX28_09300</name>
</gene>
<dbReference type="SMART" id="SM00028">
    <property type="entry name" value="TPR"/>
    <property type="match status" value="4"/>
</dbReference>
<dbReference type="Gene3D" id="1.25.40.10">
    <property type="entry name" value="Tetratricopeptide repeat domain"/>
    <property type="match status" value="1"/>
</dbReference>
<organism evidence="2 3">
    <name type="scientific">Candidatus Korobacter versatilis</name>
    <dbReference type="NCBI Taxonomy" id="658062"/>
    <lineage>
        <taxon>Bacteria</taxon>
        <taxon>Pseudomonadati</taxon>
        <taxon>Acidobacteriota</taxon>
        <taxon>Terriglobia</taxon>
        <taxon>Terriglobales</taxon>
        <taxon>Candidatus Korobacteraceae</taxon>
        <taxon>Candidatus Korobacter</taxon>
    </lineage>
</organism>
<comment type="caution">
    <text evidence="2">The sequence shown here is derived from an EMBL/GenBank/DDBJ whole genome shotgun (WGS) entry which is preliminary data.</text>
</comment>
<dbReference type="InterPro" id="IPR019734">
    <property type="entry name" value="TPR_rpt"/>
</dbReference>
<reference evidence="2" key="1">
    <citation type="submission" date="2020-07" db="EMBL/GenBank/DDBJ databases">
        <title>Huge and variable diversity of episymbiotic CPR bacteria and DPANN archaea in groundwater ecosystems.</title>
        <authorList>
            <person name="He C.Y."/>
            <person name="Keren R."/>
            <person name="Whittaker M."/>
            <person name="Farag I.F."/>
            <person name="Doudna J."/>
            <person name="Cate J.H.D."/>
            <person name="Banfield J.F."/>
        </authorList>
    </citation>
    <scope>NUCLEOTIDE SEQUENCE</scope>
    <source>
        <strain evidence="2">NC_groundwater_580_Pr5_B-0.1um_64_19</strain>
    </source>
</reference>
<dbReference type="Pfam" id="PF13432">
    <property type="entry name" value="TPR_16"/>
    <property type="match status" value="1"/>
</dbReference>
<evidence type="ECO:0000256" key="1">
    <source>
        <dbReference type="PROSITE-ProRule" id="PRU00339"/>
    </source>
</evidence>
<name>A0A932A950_9BACT</name>
<dbReference type="Proteomes" id="UP000779809">
    <property type="component" value="Unassembled WGS sequence"/>
</dbReference>